<keyword evidence="1" id="KW-0472">Membrane</keyword>
<dbReference type="RefSeq" id="WP_273736927.1">
    <property type="nucleotide sequence ID" value="NZ_JAQIVI010000022.1"/>
</dbReference>
<feature type="transmembrane region" description="Helical" evidence="1">
    <location>
        <begin position="21"/>
        <end position="40"/>
    </location>
</feature>
<keyword evidence="1" id="KW-1133">Transmembrane helix</keyword>
<proteinExistence type="predicted"/>
<protein>
    <submittedName>
        <fullName evidence="2">Uncharacterized protein</fullName>
    </submittedName>
</protein>
<organism evidence="2 3">
    <name type="scientific">Natrinema soli</name>
    <dbReference type="NCBI Taxonomy" id="1930624"/>
    <lineage>
        <taxon>Archaea</taxon>
        <taxon>Methanobacteriati</taxon>
        <taxon>Methanobacteriota</taxon>
        <taxon>Stenosarchaea group</taxon>
        <taxon>Halobacteria</taxon>
        <taxon>Halobacteriales</taxon>
        <taxon>Natrialbaceae</taxon>
        <taxon>Natrinema</taxon>
    </lineage>
</organism>
<evidence type="ECO:0000313" key="3">
    <source>
        <dbReference type="Proteomes" id="UP001596383"/>
    </source>
</evidence>
<dbReference type="AlphaFoldDB" id="A0ABD5SGZ7"/>
<reference evidence="2 3" key="1">
    <citation type="journal article" date="2019" name="Int. J. Syst. Evol. Microbiol.">
        <title>The Global Catalogue of Microorganisms (GCM) 10K type strain sequencing project: providing services to taxonomists for standard genome sequencing and annotation.</title>
        <authorList>
            <consortium name="The Broad Institute Genomics Platform"/>
            <consortium name="The Broad Institute Genome Sequencing Center for Infectious Disease"/>
            <person name="Wu L."/>
            <person name="Ma J."/>
        </authorList>
    </citation>
    <scope>NUCLEOTIDE SEQUENCE [LARGE SCALE GENOMIC DNA]</scope>
    <source>
        <strain evidence="2 3">LMG 29247</strain>
    </source>
</reference>
<gene>
    <name evidence="2" type="ORF">ACFQE6_01740</name>
</gene>
<keyword evidence="1" id="KW-0812">Transmembrane</keyword>
<feature type="transmembrane region" description="Helical" evidence="1">
    <location>
        <begin position="102"/>
        <end position="125"/>
    </location>
</feature>
<evidence type="ECO:0000313" key="2">
    <source>
        <dbReference type="EMBL" id="MFC6763829.1"/>
    </source>
</evidence>
<evidence type="ECO:0000256" key="1">
    <source>
        <dbReference type="SAM" id="Phobius"/>
    </source>
</evidence>
<dbReference type="EMBL" id="JBHSWV010000022">
    <property type="protein sequence ID" value="MFC6763829.1"/>
    <property type="molecule type" value="Genomic_DNA"/>
</dbReference>
<comment type="caution">
    <text evidence="2">The sequence shown here is derived from an EMBL/GenBank/DDBJ whole genome shotgun (WGS) entry which is preliminary data.</text>
</comment>
<feature type="transmembrane region" description="Helical" evidence="1">
    <location>
        <begin position="46"/>
        <end position="67"/>
    </location>
</feature>
<accession>A0ABD5SGZ7</accession>
<dbReference type="Proteomes" id="UP001596383">
    <property type="component" value="Unassembled WGS sequence"/>
</dbReference>
<feature type="transmembrane region" description="Helical" evidence="1">
    <location>
        <begin position="74"/>
        <end position="96"/>
    </location>
</feature>
<name>A0ABD5SGZ7_9EURY</name>
<sequence length="131" mass="13593">MSQLRAKRVPNAVRSTRNWQLGSLLGGFALVMPLLSVFGVSDGRPWVPVLTMVVITILWIGVVVLVGDRRPIPTLAIAGGTYGVLAIGVSIVLQGGLSAPVFAIPAIILTNAVWGVLAGIAAAGIDRSRAD</sequence>
<keyword evidence="3" id="KW-1185">Reference proteome</keyword>